<dbReference type="Pfam" id="PF11662">
    <property type="entry name" value="DUF3263"/>
    <property type="match status" value="1"/>
</dbReference>
<dbReference type="OrthoDB" id="4473003at2"/>
<dbReference type="Proteomes" id="UP001185863">
    <property type="component" value="Unassembled WGS sequence"/>
</dbReference>
<dbReference type="InterPro" id="IPR021678">
    <property type="entry name" value="DUF3263"/>
</dbReference>
<dbReference type="KEGG" id="roz:CBI38_29255"/>
<name>A0A2S2C2B2_9NOCA</name>
<gene>
    <name evidence="1" type="ORF">CBI38_29255</name>
    <name evidence="2" type="ORF">R4315_18730</name>
</gene>
<accession>A0A2S2C2B2</accession>
<dbReference type="EMBL" id="CP021354">
    <property type="protein sequence ID" value="AWK75036.1"/>
    <property type="molecule type" value="Genomic_DNA"/>
</dbReference>
<reference evidence="2" key="2">
    <citation type="submission" date="2023-10" db="EMBL/GenBank/DDBJ databases">
        <title>Development of a sustainable strategy for remediation of hydrocarbon-contaminated territories based on the waste exchange concept.</title>
        <authorList>
            <person name="Krivoruchko A."/>
        </authorList>
    </citation>
    <scope>NUCLEOTIDE SEQUENCE</scope>
    <source>
        <strain evidence="2">IEGM 68</strain>
    </source>
</reference>
<organism evidence="1 3">
    <name type="scientific">Rhodococcus oxybenzonivorans</name>
    <dbReference type="NCBI Taxonomy" id="1990687"/>
    <lineage>
        <taxon>Bacteria</taxon>
        <taxon>Bacillati</taxon>
        <taxon>Actinomycetota</taxon>
        <taxon>Actinomycetes</taxon>
        <taxon>Mycobacteriales</taxon>
        <taxon>Nocardiaceae</taxon>
        <taxon>Rhodococcus</taxon>
    </lineage>
</organism>
<dbReference type="EMBL" id="JAWLUP010000052">
    <property type="protein sequence ID" value="MDV7266564.1"/>
    <property type="molecule type" value="Genomic_DNA"/>
</dbReference>
<evidence type="ECO:0000313" key="3">
    <source>
        <dbReference type="Proteomes" id="UP000245711"/>
    </source>
</evidence>
<dbReference type="RefSeq" id="WP_109334512.1">
    <property type="nucleotide sequence ID" value="NZ_CP021354.1"/>
</dbReference>
<keyword evidence="3" id="KW-1185">Reference proteome</keyword>
<protein>
    <submittedName>
        <fullName evidence="2">DUF3263 domain-containing protein</fullName>
    </submittedName>
</protein>
<evidence type="ECO:0000313" key="1">
    <source>
        <dbReference type="EMBL" id="AWK75036.1"/>
    </source>
</evidence>
<reference evidence="1 3" key="1">
    <citation type="submission" date="2017-05" db="EMBL/GenBank/DDBJ databases">
        <title>Isolation of Rhodococcus sp. S2-17 biodegrading of BP-3.</title>
        <authorList>
            <person name="Lee Y."/>
            <person name="Kim K.H."/>
            <person name="Chun B.H."/>
            <person name="Jung H.S."/>
            <person name="Jeon C.O."/>
        </authorList>
    </citation>
    <scope>NUCLEOTIDE SEQUENCE [LARGE SCALE GENOMIC DNA]</scope>
    <source>
        <strain evidence="1 3">S2-17</strain>
    </source>
</reference>
<proteinExistence type="predicted"/>
<dbReference type="Proteomes" id="UP000245711">
    <property type="component" value="Chromosome"/>
</dbReference>
<sequence length="86" mass="9613">MSNRSIIEDSRILEFARRWLPYGGGNTGDLLVEFGMTPAGYIARLGEILDGPAGWHLDPQLRADLRSFVDTRIQAVRTTAQPNIRT</sequence>
<dbReference type="AlphaFoldDB" id="A0A2S2C2B2"/>
<evidence type="ECO:0000313" key="2">
    <source>
        <dbReference type="EMBL" id="MDV7266564.1"/>
    </source>
</evidence>